<dbReference type="Proteomes" id="UP001558652">
    <property type="component" value="Unassembled WGS sequence"/>
</dbReference>
<dbReference type="PANTHER" id="PTHR46652:SF3">
    <property type="entry name" value="LEUCINE-RICH REPEAT-CONTAINING PROTEIN 9"/>
    <property type="match status" value="1"/>
</dbReference>
<keyword evidence="1" id="KW-0433">Leucine-rich repeat</keyword>
<dbReference type="AlphaFoldDB" id="A0ABD0XUB7"/>
<keyword evidence="5" id="KW-1185">Reference proteome</keyword>
<dbReference type="SUPFAM" id="SSF52058">
    <property type="entry name" value="L domain-like"/>
    <property type="match status" value="1"/>
</dbReference>
<evidence type="ECO:0000313" key="4">
    <source>
        <dbReference type="EMBL" id="KAL1110070.1"/>
    </source>
</evidence>
<dbReference type="PROSITE" id="PS51450">
    <property type="entry name" value="LRR"/>
    <property type="match status" value="5"/>
</dbReference>
<dbReference type="Gene3D" id="3.80.10.10">
    <property type="entry name" value="Ribonuclease Inhibitor"/>
    <property type="match status" value="2"/>
</dbReference>
<proteinExistence type="predicted"/>
<evidence type="ECO:0000256" key="3">
    <source>
        <dbReference type="SAM" id="MobiDB-lite"/>
    </source>
</evidence>
<dbReference type="PANTHER" id="PTHR46652">
    <property type="entry name" value="LEUCINE-RICH REPEAT AND IQ DOMAIN-CONTAINING PROTEIN 1-RELATED"/>
    <property type="match status" value="1"/>
</dbReference>
<evidence type="ECO:0000256" key="2">
    <source>
        <dbReference type="ARBA" id="ARBA00022737"/>
    </source>
</evidence>
<gene>
    <name evidence="4" type="ORF">AAG570_014050</name>
</gene>
<feature type="compositionally biased region" description="Basic and acidic residues" evidence="3">
    <location>
        <begin position="333"/>
        <end position="342"/>
    </location>
</feature>
<dbReference type="InterPro" id="IPR050836">
    <property type="entry name" value="SDS22/Internalin_LRR"/>
</dbReference>
<accession>A0ABD0XUB7</accession>
<evidence type="ECO:0008006" key="6">
    <source>
        <dbReference type="Google" id="ProtNLM"/>
    </source>
</evidence>
<feature type="region of interest" description="Disordered" evidence="3">
    <location>
        <begin position="317"/>
        <end position="342"/>
    </location>
</feature>
<dbReference type="InterPro" id="IPR032675">
    <property type="entry name" value="LRR_dom_sf"/>
</dbReference>
<name>A0ABD0XUB7_9HEMI</name>
<organism evidence="4 5">
    <name type="scientific">Ranatra chinensis</name>
    <dbReference type="NCBI Taxonomy" id="642074"/>
    <lineage>
        <taxon>Eukaryota</taxon>
        <taxon>Metazoa</taxon>
        <taxon>Ecdysozoa</taxon>
        <taxon>Arthropoda</taxon>
        <taxon>Hexapoda</taxon>
        <taxon>Insecta</taxon>
        <taxon>Pterygota</taxon>
        <taxon>Neoptera</taxon>
        <taxon>Paraneoptera</taxon>
        <taxon>Hemiptera</taxon>
        <taxon>Heteroptera</taxon>
        <taxon>Panheteroptera</taxon>
        <taxon>Nepomorpha</taxon>
        <taxon>Nepidae</taxon>
        <taxon>Ranatrinae</taxon>
        <taxon>Ranatra</taxon>
    </lineage>
</organism>
<comment type="caution">
    <text evidence="4">The sequence shown here is derived from an EMBL/GenBank/DDBJ whole genome shotgun (WGS) entry which is preliminary data.</text>
</comment>
<dbReference type="EMBL" id="JBFDAA010000025">
    <property type="protein sequence ID" value="KAL1110070.1"/>
    <property type="molecule type" value="Genomic_DNA"/>
</dbReference>
<dbReference type="PRINTS" id="PR00019">
    <property type="entry name" value="LEURICHRPT"/>
</dbReference>
<keyword evidence="2" id="KW-0677">Repeat</keyword>
<sequence length="396" mass="43647">MGYSVLHLQEEDLLKIKDMVCDDPNIRSLDGIQYLWNLESLDLGAKGTGVDNITLLENLTMLERIYIPASKIDNITALSGLDLKYLDLTGNRVTDLTPLQEMANLEVLLLDRQHPDYITDIAPLKNLQKLRVLDLSHNKIADISALEFLDNITFLKLKDNRVASIEALSGMKLEILDISINQVSDLSYLDGSKQTLAYLNLAYNKLSSLDFLADFDKIRHLNAARNRINDITVLSSLNGLSVLILDINLLTDITPVYGRAGAGLINELSVSFNCIPEIDPVFEQKVVKFRSNGQCKPAPLFTDIDLNLVVNKDLITEREPANDPAEDGSDNDSGDKEKDKNEKIDQGVAADFEKGTSPGGCSFSGNGFHGADAVALCAAAFILIRKLRIKQGVTEE</sequence>
<dbReference type="Pfam" id="PF13516">
    <property type="entry name" value="LRR_6"/>
    <property type="match status" value="1"/>
</dbReference>
<evidence type="ECO:0000256" key="1">
    <source>
        <dbReference type="ARBA" id="ARBA00022614"/>
    </source>
</evidence>
<evidence type="ECO:0000313" key="5">
    <source>
        <dbReference type="Proteomes" id="UP001558652"/>
    </source>
</evidence>
<dbReference type="SMART" id="SM00365">
    <property type="entry name" value="LRR_SD22"/>
    <property type="match status" value="4"/>
</dbReference>
<reference evidence="4 5" key="1">
    <citation type="submission" date="2024-07" db="EMBL/GenBank/DDBJ databases">
        <title>Chromosome-level genome assembly of the water stick insect Ranatra chinensis (Heteroptera: Nepidae).</title>
        <authorList>
            <person name="Liu X."/>
        </authorList>
    </citation>
    <scope>NUCLEOTIDE SEQUENCE [LARGE SCALE GENOMIC DNA]</scope>
    <source>
        <strain evidence="4">Cailab_2021Rc</strain>
        <tissue evidence="4">Muscle</tissue>
    </source>
</reference>
<dbReference type="InterPro" id="IPR001611">
    <property type="entry name" value="Leu-rich_rpt"/>
</dbReference>
<dbReference type="Pfam" id="PF13855">
    <property type="entry name" value="LRR_8"/>
    <property type="match status" value="1"/>
</dbReference>
<protein>
    <recommendedName>
        <fullName evidence="6">Leucine-rich repeat domain-containing protein</fullName>
    </recommendedName>
</protein>